<dbReference type="OrthoDB" id="10012590at2"/>
<proteinExistence type="predicted"/>
<dbReference type="KEGG" id="pacs:FAZ98_10440"/>
<reference evidence="1 2" key="1">
    <citation type="submission" date="2019-12" db="EMBL/GenBank/DDBJ databases">
        <title>Paraburkholderia acidiphila 7Q-K02 sp. nov and Paraburkholderia acidisoli DHF22 sp. nov., two strains isolated from forest soil.</title>
        <authorList>
            <person name="Gao Z."/>
            <person name="Qiu L."/>
        </authorList>
    </citation>
    <scope>NUCLEOTIDE SEQUENCE [LARGE SCALE GENOMIC DNA]</scope>
    <source>
        <strain evidence="1 2">DHF22</strain>
    </source>
</reference>
<protein>
    <submittedName>
        <fullName evidence="1">Uncharacterized protein</fullName>
    </submittedName>
</protein>
<keyword evidence="2" id="KW-1185">Reference proteome</keyword>
<dbReference type="EMBL" id="CP046913">
    <property type="protein sequence ID" value="QGZ62113.1"/>
    <property type="molecule type" value="Genomic_DNA"/>
</dbReference>
<gene>
    <name evidence="1" type="ORF">FAZ98_10440</name>
</gene>
<evidence type="ECO:0000313" key="1">
    <source>
        <dbReference type="EMBL" id="QGZ62113.1"/>
    </source>
</evidence>
<organism evidence="1 2">
    <name type="scientific">Paraburkholderia acidisoli</name>
    <dbReference type="NCBI Taxonomy" id="2571748"/>
    <lineage>
        <taxon>Bacteria</taxon>
        <taxon>Pseudomonadati</taxon>
        <taxon>Pseudomonadota</taxon>
        <taxon>Betaproteobacteria</taxon>
        <taxon>Burkholderiales</taxon>
        <taxon>Burkholderiaceae</taxon>
        <taxon>Paraburkholderia</taxon>
    </lineage>
</organism>
<dbReference type="RefSeq" id="WP_158951144.1">
    <property type="nucleotide sequence ID" value="NZ_CP046913.1"/>
</dbReference>
<name>A0A7Z2GI47_9BURK</name>
<dbReference type="Proteomes" id="UP000433577">
    <property type="component" value="Chromosome 1"/>
</dbReference>
<dbReference type="AlphaFoldDB" id="A0A7Z2GI47"/>
<evidence type="ECO:0000313" key="2">
    <source>
        <dbReference type="Proteomes" id="UP000433577"/>
    </source>
</evidence>
<sequence length="114" mass="12460">MSRHSYLQQNFPRFSERVVTAARDGRLDAAPLIDVLERASVVASGVSAVLTIEAANTVRGEVITPDDGLEPPLSSGIMYRLIGLARIAAESLEREIERVAEWAEEHGVQECAEK</sequence>
<accession>A0A7Z2GI47</accession>